<dbReference type="EMBL" id="JAGQKX010000087">
    <property type="protein sequence ID" value="MCA9390405.1"/>
    <property type="molecule type" value="Genomic_DNA"/>
</dbReference>
<dbReference type="GO" id="GO:0003677">
    <property type="term" value="F:DNA binding"/>
    <property type="evidence" value="ECO:0007669"/>
    <property type="project" value="UniProtKB-UniRule"/>
</dbReference>
<dbReference type="InterPro" id="IPR020046">
    <property type="entry name" value="5-3_exonucl_a-hlix_arch_N"/>
</dbReference>
<dbReference type="EC" id="2.7.7.7" evidence="10 11"/>
<dbReference type="Gene3D" id="1.20.1060.10">
    <property type="entry name" value="Taq DNA Polymerase, Chain T, domain 4"/>
    <property type="match status" value="1"/>
</dbReference>
<dbReference type="SUPFAM" id="SSF53098">
    <property type="entry name" value="Ribonuclease H-like"/>
    <property type="match status" value="1"/>
</dbReference>
<keyword evidence="8 11" id="KW-0234">DNA repair</keyword>
<dbReference type="InterPro" id="IPR002298">
    <property type="entry name" value="DNA_polymerase_A"/>
</dbReference>
<evidence type="ECO:0000256" key="10">
    <source>
        <dbReference type="NCBIfam" id="TIGR00593"/>
    </source>
</evidence>
<evidence type="ECO:0000259" key="13">
    <source>
        <dbReference type="SMART" id="SM00482"/>
    </source>
</evidence>
<evidence type="ECO:0000256" key="3">
    <source>
        <dbReference type="ARBA" id="ARBA00022695"/>
    </source>
</evidence>
<dbReference type="SUPFAM" id="SSF47807">
    <property type="entry name" value="5' to 3' exonuclease, C-terminal subdomain"/>
    <property type="match status" value="1"/>
</dbReference>
<dbReference type="PRINTS" id="PR00868">
    <property type="entry name" value="DNAPOLI"/>
</dbReference>
<dbReference type="InterPro" id="IPR036279">
    <property type="entry name" value="5-3_exonuclease_C_sf"/>
</dbReference>
<dbReference type="Pfam" id="PF00476">
    <property type="entry name" value="DNA_pol_A"/>
    <property type="match status" value="1"/>
</dbReference>
<dbReference type="GO" id="GO:0008409">
    <property type="term" value="F:5'-3' exonuclease activity"/>
    <property type="evidence" value="ECO:0007669"/>
    <property type="project" value="UniProtKB-UniRule"/>
</dbReference>
<keyword evidence="3 11" id="KW-0548">Nucleotidyltransferase</keyword>
<dbReference type="Pfam" id="PF02739">
    <property type="entry name" value="5_3_exonuc_N"/>
    <property type="match status" value="1"/>
</dbReference>
<dbReference type="FunFam" id="1.10.150.20:FF:000003">
    <property type="entry name" value="DNA polymerase I"/>
    <property type="match status" value="1"/>
</dbReference>
<dbReference type="Proteomes" id="UP000701698">
    <property type="component" value="Unassembled WGS sequence"/>
</dbReference>
<keyword evidence="2 11" id="KW-0808">Transferase</keyword>
<reference evidence="14" key="2">
    <citation type="journal article" date="2021" name="Microbiome">
        <title>Successional dynamics and alternative stable states in a saline activated sludge microbial community over 9 years.</title>
        <authorList>
            <person name="Wang Y."/>
            <person name="Ye J."/>
            <person name="Ju F."/>
            <person name="Liu L."/>
            <person name="Boyd J.A."/>
            <person name="Deng Y."/>
            <person name="Parks D.H."/>
            <person name="Jiang X."/>
            <person name="Yin X."/>
            <person name="Woodcroft B.J."/>
            <person name="Tyson G.W."/>
            <person name="Hugenholtz P."/>
            <person name="Polz M.F."/>
            <person name="Zhang T."/>
        </authorList>
    </citation>
    <scope>NUCLEOTIDE SEQUENCE</scope>
    <source>
        <strain evidence="14">HKST-UBA01</strain>
    </source>
</reference>
<dbReference type="CDD" id="cd09859">
    <property type="entry name" value="PIN_53EXO"/>
    <property type="match status" value="1"/>
</dbReference>
<gene>
    <name evidence="11 14" type="primary">polA</name>
    <name evidence="14" type="ORF">KC571_03295</name>
</gene>
<evidence type="ECO:0000259" key="12">
    <source>
        <dbReference type="SMART" id="SM00475"/>
    </source>
</evidence>
<dbReference type="AlphaFoldDB" id="A0A955LHA7"/>
<accession>A0A955LHA7</accession>
<dbReference type="SMART" id="SM00279">
    <property type="entry name" value="HhH2"/>
    <property type="match status" value="1"/>
</dbReference>
<dbReference type="InterPro" id="IPR012337">
    <property type="entry name" value="RNaseH-like_sf"/>
</dbReference>
<keyword evidence="11" id="KW-0378">Hydrolase</keyword>
<evidence type="ECO:0000256" key="1">
    <source>
        <dbReference type="ARBA" id="ARBA00007705"/>
    </source>
</evidence>
<keyword evidence="6 11" id="KW-0239">DNA-directed DNA polymerase</keyword>
<organism evidence="14 15">
    <name type="scientific">candidate division WWE3 bacterium</name>
    <dbReference type="NCBI Taxonomy" id="2053526"/>
    <lineage>
        <taxon>Bacteria</taxon>
        <taxon>Katanobacteria</taxon>
    </lineage>
</organism>
<dbReference type="Gene3D" id="3.30.420.10">
    <property type="entry name" value="Ribonuclease H-like superfamily/Ribonuclease H"/>
    <property type="match status" value="1"/>
</dbReference>
<dbReference type="GO" id="GO:0006261">
    <property type="term" value="P:DNA-templated DNA replication"/>
    <property type="evidence" value="ECO:0007669"/>
    <property type="project" value="UniProtKB-UniRule"/>
</dbReference>
<feature type="non-terminal residue" evidence="14">
    <location>
        <position position="740"/>
    </location>
</feature>
<dbReference type="SUPFAM" id="SSF88723">
    <property type="entry name" value="PIN domain-like"/>
    <property type="match status" value="1"/>
</dbReference>
<dbReference type="CDD" id="cd09898">
    <property type="entry name" value="H3TH_53EXO"/>
    <property type="match status" value="1"/>
</dbReference>
<dbReference type="InterPro" id="IPR020045">
    <property type="entry name" value="DNA_polI_H3TH"/>
</dbReference>
<sequence>MKTVLLIDGHSLLHRAFHAMPGFTSPDGTPTGALYGFTKMIFGALVDFNYDCTIVAWDTSKPTFRHQMYVEYKQHRPETDESLRDQIPLAQEMVGLLGLEQYSFEGYEADDIIGTIADQMAARNEKLPHDIWQTKILSSDHDLLQLVQDNVSVLITQKGISQLKEYKEAQVKEKYELLPYQIIELKGLMGDSSDNIPGVKGVGIKTATKLLKDYDTVEGVYQHLGEITGRTNELLATQHEEAMMSKELATIRTDAPVTVDIEVCAQNTIQYSQLLNFIKRYGFNSLISQYNALVKKFPEDTSTQEGLFDAEVDTKDQVANEVSDENLNINESLEALLQWSVSGEYVYFQADVLDGSVHVALSDGEEVFLVDQADLMKQSNVERLQKFLNGHQICGYDLKSSLTHVYPFSLTFEPYFDTMIADVICNRGKSSKTPQEALFQRLGIIVETDSATNKTIFANTTFLQKKMHESLNALLQDDQKSLEIFTDIEMPLIPILFKMERQGIILDTKKLKLLEEELFRKLKDLESEIFSDIGHEINLNSPKQLEEVLFDELNLPVIKRTKTQRSTNEQVLMQLRHLHPMIDKLLEYRRISKIQSTYTNNLLDYADDQNRVHTQYNQLRVVTARLSSVQPNLQNIPREAEYSVREVFIAPDDYQLLALDYSQIELRILSHLSQDKSLQESFVKGQDIHTVTAARIFDVFVDDVTDRQRQIGKTINFAVMYGMGPHALSESLEIEYVEAK</sequence>
<keyword evidence="7 11" id="KW-0238">DNA-binding</keyword>
<dbReference type="Gene3D" id="1.10.150.20">
    <property type="entry name" value="5' to 3' exonuclease, C-terminal subdomain"/>
    <property type="match status" value="2"/>
</dbReference>
<proteinExistence type="inferred from homology"/>
<dbReference type="GO" id="GO:0006302">
    <property type="term" value="P:double-strand break repair"/>
    <property type="evidence" value="ECO:0007669"/>
    <property type="project" value="TreeGrafter"/>
</dbReference>
<reference evidence="14" key="1">
    <citation type="submission" date="2020-04" db="EMBL/GenBank/DDBJ databases">
        <authorList>
            <person name="Zhang T."/>
        </authorList>
    </citation>
    <scope>NUCLEOTIDE SEQUENCE</scope>
    <source>
        <strain evidence="14">HKST-UBA01</strain>
    </source>
</reference>
<dbReference type="PROSITE" id="PS00447">
    <property type="entry name" value="DNA_POLYMERASE_A"/>
    <property type="match status" value="1"/>
</dbReference>
<dbReference type="FunFam" id="1.20.1060.10:FF:000001">
    <property type="entry name" value="DNA polymerase I"/>
    <property type="match status" value="1"/>
</dbReference>
<feature type="domain" description="5'-3' exonuclease" evidence="12">
    <location>
        <begin position="1"/>
        <end position="267"/>
    </location>
</feature>
<evidence type="ECO:0000256" key="7">
    <source>
        <dbReference type="ARBA" id="ARBA00023125"/>
    </source>
</evidence>
<dbReference type="InterPro" id="IPR029060">
    <property type="entry name" value="PIN-like_dom_sf"/>
</dbReference>
<dbReference type="SMART" id="SM00475">
    <property type="entry name" value="53EXOc"/>
    <property type="match status" value="1"/>
</dbReference>
<dbReference type="PANTHER" id="PTHR10133:SF62">
    <property type="entry name" value="DNA POLYMERASE THETA"/>
    <property type="match status" value="1"/>
</dbReference>
<evidence type="ECO:0000256" key="11">
    <source>
        <dbReference type="RuleBase" id="RU004460"/>
    </source>
</evidence>
<evidence type="ECO:0000256" key="2">
    <source>
        <dbReference type="ARBA" id="ARBA00022679"/>
    </source>
</evidence>
<evidence type="ECO:0000256" key="5">
    <source>
        <dbReference type="ARBA" id="ARBA00022763"/>
    </source>
</evidence>
<dbReference type="NCBIfam" id="TIGR00593">
    <property type="entry name" value="pola"/>
    <property type="match status" value="1"/>
</dbReference>
<keyword evidence="11" id="KW-0269">Exonuclease</keyword>
<dbReference type="PANTHER" id="PTHR10133">
    <property type="entry name" value="DNA POLYMERASE I"/>
    <property type="match status" value="1"/>
</dbReference>
<dbReference type="InterPro" id="IPR001098">
    <property type="entry name" value="DNA-dir_DNA_pol_A_palm_dom"/>
</dbReference>
<evidence type="ECO:0000256" key="8">
    <source>
        <dbReference type="ARBA" id="ARBA00023204"/>
    </source>
</evidence>
<dbReference type="InterPro" id="IPR036397">
    <property type="entry name" value="RNaseH_sf"/>
</dbReference>
<keyword evidence="5 11" id="KW-0227">DNA damage</keyword>
<dbReference type="Gene3D" id="3.40.50.1010">
    <property type="entry name" value="5'-nuclease"/>
    <property type="match status" value="1"/>
</dbReference>
<evidence type="ECO:0000313" key="14">
    <source>
        <dbReference type="EMBL" id="MCA9390405.1"/>
    </source>
</evidence>
<dbReference type="SUPFAM" id="SSF56672">
    <property type="entry name" value="DNA/RNA polymerases"/>
    <property type="match status" value="1"/>
</dbReference>
<dbReference type="SMART" id="SM00482">
    <property type="entry name" value="POLAc"/>
    <property type="match status" value="1"/>
</dbReference>
<evidence type="ECO:0000256" key="9">
    <source>
        <dbReference type="ARBA" id="ARBA00049244"/>
    </source>
</evidence>
<protein>
    <recommendedName>
        <fullName evidence="10 11">DNA polymerase I</fullName>
        <ecNumber evidence="10 11">2.7.7.7</ecNumber>
    </recommendedName>
</protein>
<dbReference type="InterPro" id="IPR002421">
    <property type="entry name" value="5-3_exonuclease"/>
</dbReference>
<keyword evidence="11" id="KW-0540">Nuclease</keyword>
<comment type="caution">
    <text evidence="14">The sequence shown here is derived from an EMBL/GenBank/DDBJ whole genome shotgun (WGS) entry which is preliminary data.</text>
</comment>
<evidence type="ECO:0000256" key="6">
    <source>
        <dbReference type="ARBA" id="ARBA00022932"/>
    </source>
</evidence>
<dbReference type="InterPro" id="IPR019760">
    <property type="entry name" value="DNA-dir_DNA_pol_A_CS"/>
</dbReference>
<dbReference type="InterPro" id="IPR018320">
    <property type="entry name" value="DNA_polymerase_1"/>
</dbReference>
<dbReference type="Pfam" id="PF01367">
    <property type="entry name" value="5_3_exonuc"/>
    <property type="match status" value="1"/>
</dbReference>
<evidence type="ECO:0000256" key="4">
    <source>
        <dbReference type="ARBA" id="ARBA00022705"/>
    </source>
</evidence>
<dbReference type="InterPro" id="IPR043502">
    <property type="entry name" value="DNA/RNA_pol_sf"/>
</dbReference>
<evidence type="ECO:0000313" key="15">
    <source>
        <dbReference type="Proteomes" id="UP000701698"/>
    </source>
</evidence>
<feature type="domain" description="DNA-directed DNA polymerase family A palm" evidence="13">
    <location>
        <begin position="641"/>
        <end position="740"/>
    </location>
</feature>
<comment type="similarity">
    <text evidence="1 11">Belongs to the DNA polymerase type-A family.</text>
</comment>
<dbReference type="InterPro" id="IPR008918">
    <property type="entry name" value="HhH2"/>
</dbReference>
<comment type="catalytic activity">
    <reaction evidence="9 11">
        <text>DNA(n) + a 2'-deoxyribonucleoside 5'-triphosphate = DNA(n+1) + diphosphate</text>
        <dbReference type="Rhea" id="RHEA:22508"/>
        <dbReference type="Rhea" id="RHEA-COMP:17339"/>
        <dbReference type="Rhea" id="RHEA-COMP:17340"/>
        <dbReference type="ChEBI" id="CHEBI:33019"/>
        <dbReference type="ChEBI" id="CHEBI:61560"/>
        <dbReference type="ChEBI" id="CHEBI:173112"/>
        <dbReference type="EC" id="2.7.7.7"/>
    </reaction>
</comment>
<comment type="function">
    <text evidence="11">In addition to polymerase activity, this DNA polymerase exhibits 5'-3' exonuclease activity.</text>
</comment>
<dbReference type="GO" id="GO:0003887">
    <property type="term" value="F:DNA-directed DNA polymerase activity"/>
    <property type="evidence" value="ECO:0007669"/>
    <property type="project" value="UniProtKB-UniRule"/>
</dbReference>
<name>A0A955LHA7_UNCKA</name>
<keyword evidence="4 11" id="KW-0235">DNA replication</keyword>